<feature type="signal peptide" evidence="1">
    <location>
        <begin position="1"/>
        <end position="22"/>
    </location>
</feature>
<dbReference type="InterPro" id="IPR042178">
    <property type="entry name" value="Serpin_sf_1"/>
</dbReference>
<name>A0A0E9LWR0_9BACT</name>
<dbReference type="SUPFAM" id="SSF56574">
    <property type="entry name" value="Serpins"/>
    <property type="match status" value="1"/>
</dbReference>
<dbReference type="Proteomes" id="UP000032900">
    <property type="component" value="Unassembled WGS sequence"/>
</dbReference>
<evidence type="ECO:0000313" key="4">
    <source>
        <dbReference type="Proteomes" id="UP000032900"/>
    </source>
</evidence>
<dbReference type="InterPro" id="IPR036186">
    <property type="entry name" value="Serpin_sf"/>
</dbReference>
<dbReference type="Pfam" id="PF00079">
    <property type="entry name" value="Serpin"/>
    <property type="match status" value="1"/>
</dbReference>
<dbReference type="AlphaFoldDB" id="A0A0E9LWR0"/>
<sequence>MMKKILALIGFALLTASSCSESEVTEVKPEPFTLKSADVIEQTDAFNWKIFKAVNDLAESGDNVVVSPISITQAFGMAINGATGDNLDEMLSVIGFTDSEGLNEAYKNIRGALSTADPKVVMEIANSAWYRMIFQ</sequence>
<evidence type="ECO:0000259" key="2">
    <source>
        <dbReference type="Pfam" id="PF00079"/>
    </source>
</evidence>
<feature type="domain" description="Serpin" evidence="2">
    <location>
        <begin position="42"/>
        <end position="131"/>
    </location>
</feature>
<dbReference type="InterPro" id="IPR023796">
    <property type="entry name" value="Serpin_dom"/>
</dbReference>
<dbReference type="Gene3D" id="3.30.497.10">
    <property type="entry name" value="Antithrombin, subunit I, domain 2"/>
    <property type="match status" value="1"/>
</dbReference>
<keyword evidence="1" id="KW-0732">Signal</keyword>
<reference evidence="3 4" key="1">
    <citation type="journal article" date="2015" name="Microbes Environ.">
        <title>Distribution and evolution of nitrogen fixation genes in the phylum bacteroidetes.</title>
        <authorList>
            <person name="Inoue J."/>
            <person name="Oshima K."/>
            <person name="Suda W."/>
            <person name="Sakamoto M."/>
            <person name="Iino T."/>
            <person name="Noda S."/>
            <person name="Hongoh Y."/>
            <person name="Hattori M."/>
            <person name="Ohkuma M."/>
        </authorList>
    </citation>
    <scope>NUCLEOTIDE SEQUENCE [LARGE SCALE GENOMIC DNA]</scope>
    <source>
        <strain evidence="3">JCM 15548</strain>
    </source>
</reference>
<accession>A0A0E9LWR0</accession>
<gene>
    <name evidence="3" type="ORF">JCM15548_11756</name>
</gene>
<dbReference type="EMBL" id="BAZW01000010">
    <property type="protein sequence ID" value="GAO29556.1"/>
    <property type="molecule type" value="Genomic_DNA"/>
</dbReference>
<dbReference type="PROSITE" id="PS51257">
    <property type="entry name" value="PROKAR_LIPOPROTEIN"/>
    <property type="match status" value="1"/>
</dbReference>
<dbReference type="STRING" id="1236989.JCM15548_11756"/>
<protein>
    <submittedName>
        <fullName evidence="3">Proteinase inhibitor I4, serpin</fullName>
    </submittedName>
</protein>
<dbReference type="OrthoDB" id="9764871at2"/>
<evidence type="ECO:0000256" key="1">
    <source>
        <dbReference type="SAM" id="SignalP"/>
    </source>
</evidence>
<evidence type="ECO:0000313" key="3">
    <source>
        <dbReference type="EMBL" id="GAO29556.1"/>
    </source>
</evidence>
<proteinExistence type="predicted"/>
<organism evidence="3 4">
    <name type="scientific">Geofilum rubicundum JCM 15548</name>
    <dbReference type="NCBI Taxonomy" id="1236989"/>
    <lineage>
        <taxon>Bacteria</taxon>
        <taxon>Pseudomonadati</taxon>
        <taxon>Bacteroidota</taxon>
        <taxon>Bacteroidia</taxon>
        <taxon>Marinilabiliales</taxon>
        <taxon>Marinilabiliaceae</taxon>
        <taxon>Geofilum</taxon>
    </lineage>
</organism>
<feature type="chain" id="PRO_5002428691" evidence="1">
    <location>
        <begin position="23"/>
        <end position="135"/>
    </location>
</feature>
<comment type="caution">
    <text evidence="3">The sequence shown here is derived from an EMBL/GenBank/DDBJ whole genome shotgun (WGS) entry which is preliminary data.</text>
</comment>
<keyword evidence="4" id="KW-1185">Reference proteome</keyword>